<reference evidence="1 2" key="1">
    <citation type="journal article" date="2015" name="Sci. Rep.">
        <title>The power of single molecule real-time sequencing technology in the de novo assembly of a eukaryotic genome.</title>
        <authorList>
            <person name="Sakai H."/>
            <person name="Naito K."/>
            <person name="Ogiso-Tanaka E."/>
            <person name="Takahashi Y."/>
            <person name="Iseki K."/>
            <person name="Muto C."/>
            <person name="Satou K."/>
            <person name="Teruya K."/>
            <person name="Shiroma A."/>
            <person name="Shimoji M."/>
            <person name="Hirano T."/>
            <person name="Itoh T."/>
            <person name="Kaga A."/>
            <person name="Tomooka N."/>
        </authorList>
    </citation>
    <scope>NUCLEOTIDE SEQUENCE [LARGE SCALE GENOMIC DNA]</scope>
    <source>
        <strain evidence="2">cv. Shumari</strain>
    </source>
</reference>
<evidence type="ECO:0000313" key="1">
    <source>
        <dbReference type="EMBL" id="BAT76872.1"/>
    </source>
</evidence>
<accession>A0A0S3R891</accession>
<evidence type="ECO:0000313" key="2">
    <source>
        <dbReference type="Proteomes" id="UP000291084"/>
    </source>
</evidence>
<dbReference type="EMBL" id="AP015034">
    <property type="protein sequence ID" value="BAT76872.1"/>
    <property type="molecule type" value="Genomic_DNA"/>
</dbReference>
<protein>
    <submittedName>
        <fullName evidence="1">Uncharacterized protein</fullName>
    </submittedName>
</protein>
<name>A0A0S3R891_PHAAN</name>
<dbReference type="Proteomes" id="UP000291084">
    <property type="component" value="Chromosome 1"/>
</dbReference>
<proteinExistence type="predicted"/>
<dbReference type="AlphaFoldDB" id="A0A0S3R891"/>
<organism evidence="1 2">
    <name type="scientific">Vigna angularis var. angularis</name>
    <dbReference type="NCBI Taxonomy" id="157739"/>
    <lineage>
        <taxon>Eukaryota</taxon>
        <taxon>Viridiplantae</taxon>
        <taxon>Streptophyta</taxon>
        <taxon>Embryophyta</taxon>
        <taxon>Tracheophyta</taxon>
        <taxon>Spermatophyta</taxon>
        <taxon>Magnoliopsida</taxon>
        <taxon>eudicotyledons</taxon>
        <taxon>Gunneridae</taxon>
        <taxon>Pentapetalae</taxon>
        <taxon>rosids</taxon>
        <taxon>fabids</taxon>
        <taxon>Fabales</taxon>
        <taxon>Fabaceae</taxon>
        <taxon>Papilionoideae</taxon>
        <taxon>50 kb inversion clade</taxon>
        <taxon>NPAAA clade</taxon>
        <taxon>indigoferoid/millettioid clade</taxon>
        <taxon>Phaseoleae</taxon>
        <taxon>Vigna</taxon>
    </lineage>
</organism>
<sequence>MHFLKKPSLNFYIVGLQVHVKILQSLFIKIHTRKGHILKSSQLNFLKYEIICLQLKLDNNKNHNNNQIASSFILNYKACSKKSPTYTCILNPNVDPGDK</sequence>
<keyword evidence="2" id="KW-1185">Reference proteome</keyword>
<gene>
    <name evidence="1" type="primary">Vigan.01G493400</name>
    <name evidence="1" type="ORF">VIGAN_01493400</name>
</gene>